<dbReference type="EMBL" id="KQ991031">
    <property type="protein sequence ID" value="KZV52585.1"/>
    <property type="molecule type" value="Genomic_DNA"/>
</dbReference>
<organism evidence="1 2">
    <name type="scientific">Dorcoceras hygrometricum</name>
    <dbReference type="NCBI Taxonomy" id="472368"/>
    <lineage>
        <taxon>Eukaryota</taxon>
        <taxon>Viridiplantae</taxon>
        <taxon>Streptophyta</taxon>
        <taxon>Embryophyta</taxon>
        <taxon>Tracheophyta</taxon>
        <taxon>Spermatophyta</taxon>
        <taxon>Magnoliopsida</taxon>
        <taxon>eudicotyledons</taxon>
        <taxon>Gunneridae</taxon>
        <taxon>Pentapetalae</taxon>
        <taxon>asterids</taxon>
        <taxon>lamiids</taxon>
        <taxon>Lamiales</taxon>
        <taxon>Gesneriaceae</taxon>
        <taxon>Didymocarpoideae</taxon>
        <taxon>Trichosporeae</taxon>
        <taxon>Loxocarpinae</taxon>
        <taxon>Dorcoceras</taxon>
    </lineage>
</organism>
<name>A0A2Z7D049_9LAMI</name>
<reference evidence="1 2" key="1">
    <citation type="journal article" date="2015" name="Proc. Natl. Acad. Sci. U.S.A.">
        <title>The resurrection genome of Boea hygrometrica: A blueprint for survival of dehydration.</title>
        <authorList>
            <person name="Xiao L."/>
            <person name="Yang G."/>
            <person name="Zhang L."/>
            <person name="Yang X."/>
            <person name="Zhao S."/>
            <person name="Ji Z."/>
            <person name="Zhou Q."/>
            <person name="Hu M."/>
            <person name="Wang Y."/>
            <person name="Chen M."/>
            <person name="Xu Y."/>
            <person name="Jin H."/>
            <person name="Xiao X."/>
            <person name="Hu G."/>
            <person name="Bao F."/>
            <person name="Hu Y."/>
            <person name="Wan P."/>
            <person name="Li L."/>
            <person name="Deng X."/>
            <person name="Kuang T."/>
            <person name="Xiang C."/>
            <person name="Zhu J.K."/>
            <person name="Oliver M.J."/>
            <person name="He Y."/>
        </authorList>
    </citation>
    <scope>NUCLEOTIDE SEQUENCE [LARGE SCALE GENOMIC DNA]</scope>
    <source>
        <strain evidence="2">cv. XS01</strain>
    </source>
</reference>
<dbReference type="Proteomes" id="UP000250235">
    <property type="component" value="Unassembled WGS sequence"/>
</dbReference>
<sequence length="70" mass="7838">MIVKSKRSLSVQLLAFSSNLCFGSDLVSQLVSSSSWLLFIFNLVLEKLLHLHLFLSAAELVLFFPALELL</sequence>
<accession>A0A2Z7D049</accession>
<proteinExistence type="predicted"/>
<dbReference type="AlphaFoldDB" id="A0A2Z7D049"/>
<evidence type="ECO:0000313" key="2">
    <source>
        <dbReference type="Proteomes" id="UP000250235"/>
    </source>
</evidence>
<gene>
    <name evidence="1" type="ORF">F511_26346</name>
</gene>
<keyword evidence="2" id="KW-1185">Reference proteome</keyword>
<protein>
    <submittedName>
        <fullName evidence="1">Uncharacterized protein</fullName>
    </submittedName>
</protein>
<evidence type="ECO:0000313" key="1">
    <source>
        <dbReference type="EMBL" id="KZV52585.1"/>
    </source>
</evidence>